<dbReference type="PANTHER" id="PTHR42928:SF5">
    <property type="entry name" value="BLR1237 PROTEIN"/>
    <property type="match status" value="1"/>
</dbReference>
<dbReference type="EMBL" id="LT546645">
    <property type="protein sequence ID" value="SAI66010.1"/>
    <property type="molecule type" value="Genomic_DNA"/>
</dbReference>
<keyword evidence="3" id="KW-1185">Reference proteome</keyword>
<organism evidence="2 3">
    <name type="scientific">Bordetella trematum</name>
    <dbReference type="NCBI Taxonomy" id="123899"/>
    <lineage>
        <taxon>Bacteria</taxon>
        <taxon>Pseudomonadati</taxon>
        <taxon>Pseudomonadota</taxon>
        <taxon>Betaproteobacteria</taxon>
        <taxon>Burkholderiales</taxon>
        <taxon>Alcaligenaceae</taxon>
        <taxon>Bordetella</taxon>
    </lineage>
</organism>
<evidence type="ECO:0000313" key="3">
    <source>
        <dbReference type="Proteomes" id="UP000076825"/>
    </source>
</evidence>
<evidence type="ECO:0000313" key="2">
    <source>
        <dbReference type="EMBL" id="SAI66010.1"/>
    </source>
</evidence>
<name>A0A157S6F9_9BORD</name>
<dbReference type="PANTHER" id="PTHR42928">
    <property type="entry name" value="TRICARBOXYLATE-BINDING PROTEIN"/>
    <property type="match status" value="1"/>
</dbReference>
<sequence>MQAAVSPSRRRLFSVLAGVVLATTSVRLSRAAPVTRILVGFAPGGGVDRIARVLAQQMQRSLGEIVVVENRPGAGGLLAAQAVLTAAADGHTLLLSNDHALAIVPHQVPGAGYRSPDDFRAVAQLTDKAALALAVRADSPVRELADLPALPGSPAVGVPAPGSVPAYVMEMVGERLEVDLVVVPYRGGAPMVTELLGGHLAMGMTSVAEVLEPWRAGSLRVLAVTGGRRHPDLPQVPTFGEQGLAGLEHGSVVGLFAPPGTDAGRVAVLRQAVFQALQDEDVRQQLRLQGSQVNPADGEVLARNMREIHQRWALRARRSASP</sequence>
<dbReference type="SUPFAM" id="SSF53850">
    <property type="entry name" value="Periplasmic binding protein-like II"/>
    <property type="match status" value="1"/>
</dbReference>
<accession>A0A157S6F9</accession>
<dbReference type="InterPro" id="IPR005064">
    <property type="entry name" value="BUG"/>
</dbReference>
<proteinExistence type="inferred from homology"/>
<keyword evidence="2" id="KW-0449">Lipoprotein</keyword>
<evidence type="ECO:0000256" key="1">
    <source>
        <dbReference type="ARBA" id="ARBA00006987"/>
    </source>
</evidence>
<dbReference type="STRING" id="123899.SAMEA3906487_00051"/>
<reference evidence="2 3" key="1">
    <citation type="submission" date="2016-04" db="EMBL/GenBank/DDBJ databases">
        <authorList>
            <consortium name="Pathogen Informatics"/>
        </authorList>
    </citation>
    <scope>NUCLEOTIDE SEQUENCE [LARGE SCALE GENOMIC DNA]</scope>
    <source>
        <strain evidence="2 3">H044680328</strain>
    </source>
</reference>
<dbReference type="PATRIC" id="fig|123899.6.peg.46"/>
<gene>
    <name evidence="2" type="ORF">SAMEA3906487_00051</name>
</gene>
<dbReference type="OrthoDB" id="9150102at2"/>
<dbReference type="eggNOG" id="COG3181">
    <property type="taxonomic scope" value="Bacteria"/>
</dbReference>
<dbReference type="PIRSF" id="PIRSF017082">
    <property type="entry name" value="YflP"/>
    <property type="match status" value="1"/>
</dbReference>
<dbReference type="KEGG" id="btrm:SAMEA390648700051"/>
<dbReference type="Proteomes" id="UP000076825">
    <property type="component" value="Chromosome 1"/>
</dbReference>
<comment type="similarity">
    <text evidence="1">Belongs to the UPF0065 (bug) family.</text>
</comment>
<dbReference type="Gene3D" id="3.40.190.150">
    <property type="entry name" value="Bordetella uptake gene, domain 1"/>
    <property type="match status" value="1"/>
</dbReference>
<dbReference type="AlphaFoldDB" id="A0A157S6F9"/>
<dbReference type="Pfam" id="PF03401">
    <property type="entry name" value="TctC"/>
    <property type="match status" value="1"/>
</dbReference>
<dbReference type="Gene3D" id="3.40.190.10">
    <property type="entry name" value="Periplasmic binding protein-like II"/>
    <property type="match status" value="1"/>
</dbReference>
<dbReference type="InterPro" id="IPR042100">
    <property type="entry name" value="Bug_dom1"/>
</dbReference>
<protein>
    <submittedName>
        <fullName evidence="2">Lipoprotein</fullName>
    </submittedName>
</protein>